<keyword evidence="6" id="KW-0676">Redox-active center</keyword>
<keyword evidence="4" id="KW-0408">Iron</keyword>
<protein>
    <recommendedName>
        <fullName evidence="7">Glutaredoxin domain-containing protein</fullName>
    </recommendedName>
</protein>
<evidence type="ECO:0000259" key="7">
    <source>
        <dbReference type="Pfam" id="PF00462"/>
    </source>
</evidence>
<dbReference type="FunFam" id="3.40.30.10:FF:000005">
    <property type="entry name" value="Glutaredoxin 5"/>
    <property type="match status" value="1"/>
</dbReference>
<evidence type="ECO:0000256" key="2">
    <source>
        <dbReference type="ARBA" id="ARBA00022714"/>
    </source>
</evidence>
<dbReference type="GO" id="GO:0015036">
    <property type="term" value="F:disulfide oxidoreductase activity"/>
    <property type="evidence" value="ECO:0007669"/>
    <property type="project" value="InterPro"/>
</dbReference>
<dbReference type="InterPro" id="IPR002109">
    <property type="entry name" value="Glutaredoxin"/>
</dbReference>
<dbReference type="PIRSF" id="PIRSF005894">
    <property type="entry name" value="Monothiol_GRX"/>
    <property type="match status" value="1"/>
</dbReference>
<gene>
    <name evidence="8" type="ORF">METZ01_LOCUS182734</name>
</gene>
<dbReference type="GO" id="GO:0005739">
    <property type="term" value="C:mitochondrion"/>
    <property type="evidence" value="ECO:0007669"/>
    <property type="project" value="UniProtKB-ARBA"/>
</dbReference>
<dbReference type="EMBL" id="UINC01036235">
    <property type="protein sequence ID" value="SVB29880.1"/>
    <property type="molecule type" value="Genomic_DNA"/>
</dbReference>
<dbReference type="PANTHER" id="PTHR10293:SF16">
    <property type="entry name" value="GLUTAREDOXIN-RELATED PROTEIN 5, MITOCHONDRIAL"/>
    <property type="match status" value="1"/>
</dbReference>
<dbReference type="CDD" id="cd03028">
    <property type="entry name" value="GRX_PICOT_like"/>
    <property type="match status" value="1"/>
</dbReference>
<evidence type="ECO:0000256" key="3">
    <source>
        <dbReference type="ARBA" id="ARBA00022723"/>
    </source>
</evidence>
<dbReference type="Gene3D" id="3.40.30.10">
    <property type="entry name" value="Glutaredoxin"/>
    <property type="match status" value="1"/>
</dbReference>
<evidence type="ECO:0000256" key="1">
    <source>
        <dbReference type="ARBA" id="ARBA00009630"/>
    </source>
</evidence>
<evidence type="ECO:0000256" key="6">
    <source>
        <dbReference type="ARBA" id="ARBA00023284"/>
    </source>
</evidence>
<dbReference type="PANTHER" id="PTHR10293">
    <property type="entry name" value="GLUTAREDOXIN FAMILY MEMBER"/>
    <property type="match status" value="1"/>
</dbReference>
<comment type="similarity">
    <text evidence="1">Belongs to the glutaredoxin family. Monothiol subfamily.</text>
</comment>
<organism evidence="8">
    <name type="scientific">marine metagenome</name>
    <dbReference type="NCBI Taxonomy" id="408172"/>
    <lineage>
        <taxon>unclassified sequences</taxon>
        <taxon>metagenomes</taxon>
        <taxon>ecological metagenomes</taxon>
    </lineage>
</organism>
<keyword evidence="2" id="KW-0001">2Fe-2S</keyword>
<dbReference type="InterPro" id="IPR036249">
    <property type="entry name" value="Thioredoxin-like_sf"/>
</dbReference>
<evidence type="ECO:0000256" key="4">
    <source>
        <dbReference type="ARBA" id="ARBA00023004"/>
    </source>
</evidence>
<dbReference type="PROSITE" id="PS51354">
    <property type="entry name" value="GLUTAREDOXIN_2"/>
    <property type="match status" value="1"/>
</dbReference>
<sequence length="110" mass="12284">MDLSEQIKHDIKTNPIILYMKGSKDMPMCGFSNSVVQVLSHYGVSYKDVNVLEDPMIRVKLSEHSNWPTIPQLFVNGDLIGGADITVELHQNGQLLDILDKANSEQAETD</sequence>
<dbReference type="InterPro" id="IPR033658">
    <property type="entry name" value="GRX_PICOT-like"/>
</dbReference>
<dbReference type="Pfam" id="PF00462">
    <property type="entry name" value="Glutaredoxin"/>
    <property type="match status" value="1"/>
</dbReference>
<keyword evidence="5" id="KW-0411">Iron-sulfur</keyword>
<dbReference type="GO" id="GO:0046872">
    <property type="term" value="F:metal ion binding"/>
    <property type="evidence" value="ECO:0007669"/>
    <property type="project" value="UniProtKB-KW"/>
</dbReference>
<dbReference type="SUPFAM" id="SSF52833">
    <property type="entry name" value="Thioredoxin-like"/>
    <property type="match status" value="1"/>
</dbReference>
<keyword evidence="3" id="KW-0479">Metal-binding</keyword>
<evidence type="ECO:0000313" key="8">
    <source>
        <dbReference type="EMBL" id="SVB29880.1"/>
    </source>
</evidence>
<dbReference type="GO" id="GO:0051537">
    <property type="term" value="F:2 iron, 2 sulfur cluster binding"/>
    <property type="evidence" value="ECO:0007669"/>
    <property type="project" value="UniProtKB-KW"/>
</dbReference>
<name>A0A382CUP7_9ZZZZ</name>
<proteinExistence type="inferred from homology"/>
<reference evidence="8" key="1">
    <citation type="submission" date="2018-05" db="EMBL/GenBank/DDBJ databases">
        <authorList>
            <person name="Lanie J.A."/>
            <person name="Ng W.-L."/>
            <person name="Kazmierczak K.M."/>
            <person name="Andrzejewski T.M."/>
            <person name="Davidsen T.M."/>
            <person name="Wayne K.J."/>
            <person name="Tettelin H."/>
            <person name="Glass J.I."/>
            <person name="Rusch D."/>
            <person name="Podicherti R."/>
            <person name="Tsui H.-C.T."/>
            <person name="Winkler M.E."/>
        </authorList>
    </citation>
    <scope>NUCLEOTIDE SEQUENCE</scope>
</reference>
<dbReference type="InterPro" id="IPR014434">
    <property type="entry name" value="Monothiol_GRX"/>
</dbReference>
<evidence type="ECO:0000256" key="5">
    <source>
        <dbReference type="ARBA" id="ARBA00023014"/>
    </source>
</evidence>
<dbReference type="NCBIfam" id="TIGR00365">
    <property type="entry name" value="Grx4 family monothiol glutaredoxin"/>
    <property type="match status" value="1"/>
</dbReference>
<feature type="domain" description="Glutaredoxin" evidence="7">
    <location>
        <begin position="16"/>
        <end position="80"/>
    </location>
</feature>
<dbReference type="InterPro" id="IPR004480">
    <property type="entry name" value="Monothiol_GRX-rel"/>
</dbReference>
<accession>A0A382CUP7</accession>
<dbReference type="AlphaFoldDB" id="A0A382CUP7"/>